<accession>A0A7T8GLE6</accession>
<feature type="region of interest" description="Disordered" evidence="1">
    <location>
        <begin position="17"/>
        <end position="87"/>
    </location>
</feature>
<feature type="compositionally biased region" description="Low complexity" evidence="1">
    <location>
        <begin position="21"/>
        <end position="59"/>
    </location>
</feature>
<reference evidence="4" key="1">
    <citation type="submission" date="2021-01" db="EMBL/GenBank/DDBJ databases">
        <title>Caligus Genome Assembly.</title>
        <authorList>
            <person name="Gallardo-Escarate C."/>
        </authorList>
    </citation>
    <scope>NUCLEOTIDE SEQUENCE [LARGE SCALE GENOMIC DNA]</scope>
</reference>
<sequence length="117" mass="12625">MGSLLPGFENLGLQHNNGMNSSYGSSSASRHGGGSSSTSLHAAAAAAAAAAAHYGQHFHTPPHHHPQHWGQSTPLLASPEPGPISMLPWEEGVHHHLGTWWEQEELEEIMTDKRRIK</sequence>
<proteinExistence type="predicted"/>
<evidence type="ECO:0000256" key="1">
    <source>
        <dbReference type="SAM" id="MobiDB-lite"/>
    </source>
</evidence>
<evidence type="ECO:0000313" key="2">
    <source>
        <dbReference type="EMBL" id="QQP32375.1"/>
    </source>
</evidence>
<keyword evidence="4" id="KW-1185">Reference proteome</keyword>
<organism evidence="2 4">
    <name type="scientific">Caligus rogercresseyi</name>
    <name type="common">Sea louse</name>
    <dbReference type="NCBI Taxonomy" id="217165"/>
    <lineage>
        <taxon>Eukaryota</taxon>
        <taxon>Metazoa</taxon>
        <taxon>Ecdysozoa</taxon>
        <taxon>Arthropoda</taxon>
        <taxon>Crustacea</taxon>
        <taxon>Multicrustacea</taxon>
        <taxon>Hexanauplia</taxon>
        <taxon>Copepoda</taxon>
        <taxon>Siphonostomatoida</taxon>
        <taxon>Caligidae</taxon>
        <taxon>Caligus</taxon>
    </lineage>
</organism>
<name>A0A7T8GLE6_CALRO</name>
<gene>
    <name evidence="3" type="ORF">FKW44_024161</name>
    <name evidence="2" type="ORF">FKW44_024666</name>
</gene>
<dbReference type="EMBL" id="CP045909">
    <property type="protein sequence ID" value="QQP32375.1"/>
    <property type="molecule type" value="Genomic_DNA"/>
</dbReference>
<dbReference type="EMBL" id="CP045908">
    <property type="protein sequence ID" value="QQP32960.1"/>
    <property type="molecule type" value="Genomic_DNA"/>
</dbReference>
<dbReference type="Proteomes" id="UP000595437">
    <property type="component" value="Chromosome 19"/>
</dbReference>
<evidence type="ECO:0000313" key="4">
    <source>
        <dbReference type="Proteomes" id="UP000595437"/>
    </source>
</evidence>
<dbReference type="AlphaFoldDB" id="A0A7T8GLE6"/>
<protein>
    <submittedName>
        <fullName evidence="2">Uncharacterized protein</fullName>
    </submittedName>
</protein>
<reference evidence="2" key="2">
    <citation type="journal article" name="Sci. Data">
        <title>Chromosome-scale genome assembly of the sea louse Caligus rogercresseyi by SMRT sequencing and Hi-C analysis.</title>
        <authorList>
            <person name="Gallardo-Escarate C."/>
            <person name="Valenzuela-Munoz V."/>
            <person name="Nunez-Acuna G."/>
            <person name="Valenzuela-Miranda D."/>
            <person name="Goncalves A.T."/>
            <person name="Escobar-Sepulveda H."/>
            <person name="Liachko I."/>
            <person name="Nelson B."/>
            <person name="Roberts S."/>
            <person name="Warren W."/>
        </authorList>
    </citation>
    <scope>NUCLEOTIDE SEQUENCE</scope>
    <source>
        <tissue evidence="2">Whole tissue</tissue>
    </source>
</reference>
<evidence type="ECO:0000313" key="3">
    <source>
        <dbReference type="EMBL" id="QQP32960.1"/>
    </source>
</evidence>
<dbReference type="Proteomes" id="UP000595437">
    <property type="component" value="Chromosome 20"/>
</dbReference>